<dbReference type="InterPro" id="IPR055298">
    <property type="entry name" value="AtLOH3-like"/>
</dbReference>
<evidence type="ECO:0000313" key="1">
    <source>
        <dbReference type="EMBL" id="KAF3844452.1"/>
    </source>
</evidence>
<proteinExistence type="predicted"/>
<dbReference type="OrthoDB" id="1739706at2759"/>
<dbReference type="EMBL" id="JAAKFY010000015">
    <property type="protein sequence ID" value="KAF3844452.1"/>
    <property type="molecule type" value="Genomic_DNA"/>
</dbReference>
<accession>A0A7J5Y4W7</accession>
<sequence>MYAGAPRELQRLSGTRWACRHIACRTVLDRLPAIIRVLEEIAAEHSGDRSVDARGLLLKLTCMTCTKVFGDARYLSDLLHSPTLDLCSAVDLVEALVKRFQDYRDETYFEGLWKEVLNTSEKCNVETEPIPKRKTKQSRMLDGHTVMSSVGAETKDTFRASIFYPVLDNMLGELNRRFSKPNCEIMMGIQALNPSSVTFCEEQALFAFASIYECNIDDLGYEVHQMKRILERKVTSGMQKPSSIVELTKSLNPLK</sequence>
<name>A0A7J5Y4W7_DISMA</name>
<evidence type="ECO:0000313" key="2">
    <source>
        <dbReference type="Proteomes" id="UP000518266"/>
    </source>
</evidence>
<keyword evidence="2" id="KW-1185">Reference proteome</keyword>
<dbReference type="PANTHER" id="PTHR11697:SF230">
    <property type="entry name" value="ZINC FINGER, MYM DOMAIN CONTAINING 1"/>
    <property type="match status" value="1"/>
</dbReference>
<gene>
    <name evidence="1" type="ORF">F7725_007615</name>
</gene>
<dbReference type="Proteomes" id="UP000518266">
    <property type="component" value="Unassembled WGS sequence"/>
</dbReference>
<feature type="non-terminal residue" evidence="1">
    <location>
        <position position="255"/>
    </location>
</feature>
<comment type="caution">
    <text evidence="1">The sequence shown here is derived from an EMBL/GenBank/DDBJ whole genome shotgun (WGS) entry which is preliminary data.</text>
</comment>
<reference evidence="1 2" key="1">
    <citation type="submission" date="2020-03" db="EMBL/GenBank/DDBJ databases">
        <title>Dissostichus mawsoni Genome sequencing and assembly.</title>
        <authorList>
            <person name="Park H."/>
        </authorList>
    </citation>
    <scope>NUCLEOTIDE SEQUENCE [LARGE SCALE GENOMIC DNA]</scope>
    <source>
        <strain evidence="1">DM0001</strain>
        <tissue evidence="1">Muscle</tissue>
    </source>
</reference>
<organism evidence="1 2">
    <name type="scientific">Dissostichus mawsoni</name>
    <name type="common">Antarctic cod</name>
    <dbReference type="NCBI Taxonomy" id="36200"/>
    <lineage>
        <taxon>Eukaryota</taxon>
        <taxon>Metazoa</taxon>
        <taxon>Chordata</taxon>
        <taxon>Craniata</taxon>
        <taxon>Vertebrata</taxon>
        <taxon>Euteleostomi</taxon>
        <taxon>Actinopterygii</taxon>
        <taxon>Neopterygii</taxon>
        <taxon>Teleostei</taxon>
        <taxon>Neoteleostei</taxon>
        <taxon>Acanthomorphata</taxon>
        <taxon>Eupercaria</taxon>
        <taxon>Perciformes</taxon>
        <taxon>Notothenioidei</taxon>
        <taxon>Nototheniidae</taxon>
        <taxon>Dissostichus</taxon>
    </lineage>
</organism>
<dbReference type="PANTHER" id="PTHR11697">
    <property type="entry name" value="GENERAL TRANSCRIPTION FACTOR 2-RELATED ZINC FINGER PROTEIN"/>
    <property type="match status" value="1"/>
</dbReference>
<protein>
    <submittedName>
        <fullName evidence="1">Uncharacterized protein</fullName>
    </submittedName>
</protein>
<dbReference type="AlphaFoldDB" id="A0A7J5Y4W7"/>